<evidence type="ECO:0000313" key="6">
    <source>
        <dbReference type="Proteomes" id="UP000224607"/>
    </source>
</evidence>
<keyword evidence="6" id="KW-1185">Reference proteome</keyword>
<feature type="domain" description="Formate dehydrogenase transmembrane" evidence="2">
    <location>
        <begin position="45"/>
        <end position="63"/>
    </location>
</feature>
<dbReference type="Proteomes" id="UP000198919">
    <property type="component" value="Unassembled WGS sequence"/>
</dbReference>
<dbReference type="InterPro" id="IPR015246">
    <property type="entry name" value="Formate_DH_TM"/>
</dbReference>
<evidence type="ECO:0000313" key="3">
    <source>
        <dbReference type="EMBL" id="PHM39636.1"/>
    </source>
</evidence>
<dbReference type="Gene3D" id="1.20.5.480">
    <property type="entry name" value="Single helix bin"/>
    <property type="match status" value="1"/>
</dbReference>
<evidence type="ECO:0000313" key="5">
    <source>
        <dbReference type="Proteomes" id="UP000198919"/>
    </source>
</evidence>
<gene>
    <name evidence="4" type="ORF">SAMN05421680_11773</name>
    <name evidence="3" type="ORF">Xmau_02644</name>
</gene>
<proteinExistence type="predicted"/>
<dbReference type="EMBL" id="NITY01000009">
    <property type="protein sequence ID" value="PHM39636.1"/>
    <property type="molecule type" value="Genomic_DNA"/>
</dbReference>
<dbReference type="EMBL" id="FORG01000017">
    <property type="protein sequence ID" value="SFJ84043.1"/>
    <property type="molecule type" value="Genomic_DNA"/>
</dbReference>
<evidence type="ECO:0000313" key="4">
    <source>
        <dbReference type="EMBL" id="SFJ84043.1"/>
    </source>
</evidence>
<name>A0A1I3UN27_9GAMM</name>
<reference evidence="3 6" key="3">
    <citation type="journal article" date="2017" name="Nat. Microbiol.">
        <title>Natural product diversity associated with the nematode symbionts Photorhabdus and Xenorhabdus.</title>
        <authorList>
            <person name="Tobias N.J."/>
            <person name="Wolff H."/>
            <person name="Djahanschiri B."/>
            <person name="Grundmann F."/>
            <person name="Kronenwerth M."/>
            <person name="Shi Y.M."/>
            <person name="Simonyi S."/>
            <person name="Grun P."/>
            <person name="Shapiro-Ilan D."/>
            <person name="Pidot S.J."/>
            <person name="Stinear T.P."/>
            <person name="Ebersberger I."/>
            <person name="Bode H.B."/>
        </authorList>
    </citation>
    <scope>NUCLEOTIDE SEQUENCE [LARGE SCALE GENOMIC DNA]</scope>
    <source>
        <strain evidence="3 6">DSM 17908</strain>
    </source>
</reference>
<reference evidence="4" key="2">
    <citation type="submission" date="2016-10" db="EMBL/GenBank/DDBJ databases">
        <authorList>
            <person name="de Groot N.N."/>
        </authorList>
    </citation>
    <scope>NUCLEOTIDE SEQUENCE [LARGE SCALE GENOMIC DNA]</scope>
    <source>
        <strain evidence="4">DSM 17908</strain>
    </source>
</reference>
<dbReference type="Proteomes" id="UP000224607">
    <property type="component" value="Unassembled WGS sequence"/>
</dbReference>
<dbReference type="AlphaFoldDB" id="A0A1I3UN27"/>
<dbReference type="Pfam" id="PF09163">
    <property type="entry name" value="Form-deh_trans"/>
    <property type="match status" value="1"/>
</dbReference>
<accession>A0A1I3UN27</accession>
<protein>
    <submittedName>
        <fullName evidence="4">Formate dehydrogenase N, transmembrane</fullName>
    </submittedName>
    <submittedName>
        <fullName evidence="3">Formate dehydrogenase subunit beta</fullName>
    </submittedName>
</protein>
<sequence>MKPIIGEIILIDDLIFGFTKKYADRQLVMMLFRDIHPLEFETEHVSIFHYVGIGPNRVSEEEEESALKDIDSDNENNGEVKK</sequence>
<feature type="region of interest" description="Disordered" evidence="1">
    <location>
        <begin position="61"/>
        <end position="82"/>
    </location>
</feature>
<dbReference type="STRING" id="351675.SAMN05421680_11773"/>
<keyword evidence="4" id="KW-0812">Transmembrane</keyword>
<evidence type="ECO:0000259" key="2">
    <source>
        <dbReference type="Pfam" id="PF09163"/>
    </source>
</evidence>
<organism evidence="4 5">
    <name type="scientific">Xenorhabdus mauleonii</name>
    <dbReference type="NCBI Taxonomy" id="351675"/>
    <lineage>
        <taxon>Bacteria</taxon>
        <taxon>Pseudomonadati</taxon>
        <taxon>Pseudomonadota</taxon>
        <taxon>Gammaproteobacteria</taxon>
        <taxon>Enterobacterales</taxon>
        <taxon>Morganellaceae</taxon>
        <taxon>Xenorhabdus</taxon>
    </lineage>
</organism>
<keyword evidence="4" id="KW-0472">Membrane</keyword>
<evidence type="ECO:0000256" key="1">
    <source>
        <dbReference type="SAM" id="MobiDB-lite"/>
    </source>
</evidence>
<reference evidence="5" key="1">
    <citation type="submission" date="2016-10" db="EMBL/GenBank/DDBJ databases">
        <authorList>
            <person name="Varghese N."/>
            <person name="Submissions S."/>
        </authorList>
    </citation>
    <scope>NUCLEOTIDE SEQUENCE [LARGE SCALE GENOMIC DNA]</scope>
    <source>
        <strain evidence="5">DSM 17908</strain>
    </source>
</reference>
<dbReference type="InterPro" id="IPR038384">
    <property type="entry name" value="Formate_DH_C_sf"/>
</dbReference>